<dbReference type="GO" id="GO:0022857">
    <property type="term" value="F:transmembrane transporter activity"/>
    <property type="evidence" value="ECO:0007669"/>
    <property type="project" value="InterPro"/>
</dbReference>
<dbReference type="Gene3D" id="3.40.190.120">
    <property type="entry name" value="Osmoprotection protein (prox), domain 2"/>
    <property type="match status" value="1"/>
</dbReference>
<evidence type="ECO:0000313" key="2">
    <source>
        <dbReference type="EMBL" id="GEP85768.1"/>
    </source>
</evidence>
<dbReference type="OrthoDB" id="9801163at2"/>
<dbReference type="InterPro" id="IPR007210">
    <property type="entry name" value="ABC_Gly_betaine_transp_sub-bd"/>
</dbReference>
<feature type="domain" description="ABC-type glycine betaine transport system substrate-binding" evidence="1">
    <location>
        <begin position="32"/>
        <end position="300"/>
    </location>
</feature>
<organism evidence="2 3">
    <name type="scientific">Staphylococcus piscifermentans</name>
    <dbReference type="NCBI Taxonomy" id="70258"/>
    <lineage>
        <taxon>Bacteria</taxon>
        <taxon>Bacillati</taxon>
        <taxon>Bacillota</taxon>
        <taxon>Bacilli</taxon>
        <taxon>Bacillales</taxon>
        <taxon>Staphylococcaceae</taxon>
        <taxon>Staphylococcus</taxon>
    </lineage>
</organism>
<evidence type="ECO:0000259" key="1">
    <source>
        <dbReference type="Pfam" id="PF04069"/>
    </source>
</evidence>
<dbReference type="CDD" id="cd13608">
    <property type="entry name" value="PBP2_OpuCC_like"/>
    <property type="match status" value="1"/>
</dbReference>
<comment type="caution">
    <text evidence="2">The sequence shown here is derived from an EMBL/GenBank/DDBJ whole genome shotgun (WGS) entry which is preliminary data.</text>
</comment>
<dbReference type="Gene3D" id="3.40.190.10">
    <property type="entry name" value="Periplasmic binding protein-like II"/>
    <property type="match status" value="1"/>
</dbReference>
<gene>
    <name evidence="2" type="ORF">SPI02_23530</name>
</gene>
<dbReference type="GO" id="GO:0043190">
    <property type="term" value="C:ATP-binding cassette (ABC) transporter complex"/>
    <property type="evidence" value="ECO:0007669"/>
    <property type="project" value="InterPro"/>
</dbReference>
<dbReference type="Pfam" id="PF04069">
    <property type="entry name" value="OpuAC"/>
    <property type="match status" value="1"/>
</dbReference>
<proteinExistence type="predicted"/>
<name>A0A239TI78_9STAP</name>
<sequence>MRRFRNILIIILFSTVMLAGCDLPGLGGGSGKNVKITALATSESQIMAHMIRLQIEHDTHGKVKPTIINNLGSATIEHNTLKRGDAQISATRYTGTDLVGALDHKPITDTDKAMHVVQKGFKDKFNQTFFNSYGFENTFAFMVTQDVAKKYHLEKVSDLEKHKDDLRLGTDSTWVKRAGDGYPAFTKAYGFKFKTVRPMQIGLVYDALKNKKLDVALGYTTDGRIAAYKLKVLKDDRHFFPPYDASPLAKNDFLKKNPEIKKSLEKLQGKVSTQQMQKLNYQSDGQQKEPAVVAEKFLKKHHYFENE</sequence>
<dbReference type="AlphaFoldDB" id="A0A239TI78"/>
<accession>A0A239TI78</accession>
<keyword evidence="3" id="KW-1185">Reference proteome</keyword>
<dbReference type="SUPFAM" id="SSF53850">
    <property type="entry name" value="Periplasmic binding protein-like II"/>
    <property type="match status" value="1"/>
</dbReference>
<protein>
    <submittedName>
        <fullName evidence="2">Osmoprotectant ABC transporter substrate-binding protein</fullName>
    </submittedName>
</protein>
<reference evidence="2 3" key="1">
    <citation type="submission" date="2019-07" db="EMBL/GenBank/DDBJ databases">
        <title>Whole genome shotgun sequence of Staphylococcus piscifermentans NBRC 109625.</title>
        <authorList>
            <person name="Hosoyama A."/>
            <person name="Uohara A."/>
            <person name="Ohji S."/>
            <person name="Ichikawa N."/>
        </authorList>
    </citation>
    <scope>NUCLEOTIDE SEQUENCE [LARGE SCALE GENOMIC DNA]</scope>
    <source>
        <strain evidence="2 3">NBRC 109625</strain>
    </source>
</reference>
<dbReference type="Proteomes" id="UP000321736">
    <property type="component" value="Unassembled WGS sequence"/>
</dbReference>
<evidence type="ECO:0000313" key="3">
    <source>
        <dbReference type="Proteomes" id="UP000321736"/>
    </source>
</evidence>
<dbReference type="EMBL" id="BKAR01000046">
    <property type="protein sequence ID" value="GEP85768.1"/>
    <property type="molecule type" value="Genomic_DNA"/>
</dbReference>
<dbReference type="RefSeq" id="WP_095103045.1">
    <property type="nucleotide sequence ID" value="NZ_BKAR01000046.1"/>
</dbReference>
<dbReference type="PROSITE" id="PS51257">
    <property type="entry name" value="PROKAR_LIPOPROTEIN"/>
    <property type="match status" value="1"/>
</dbReference>